<dbReference type="EnsemblPlants" id="AET6Gv20165700.12">
    <property type="protein sequence ID" value="AET6Gv20165700.12"/>
    <property type="gene ID" value="AET6Gv20165700"/>
</dbReference>
<evidence type="ECO:0000256" key="1">
    <source>
        <dbReference type="SAM" id="Phobius"/>
    </source>
</evidence>
<keyword evidence="1" id="KW-0812">Transmembrane</keyword>
<dbReference type="Pfam" id="PF05514">
    <property type="entry name" value="HR_lesion"/>
    <property type="match status" value="1"/>
</dbReference>
<dbReference type="Gramene" id="AET6Gv20165700.12">
    <property type="protein sequence ID" value="AET6Gv20165700.12"/>
    <property type="gene ID" value="AET6Gv20165700"/>
</dbReference>
<reference evidence="2" key="3">
    <citation type="journal article" date="2017" name="Nature">
        <title>Genome sequence of the progenitor of the wheat D genome Aegilops tauschii.</title>
        <authorList>
            <person name="Luo M.C."/>
            <person name="Gu Y.Q."/>
            <person name="Puiu D."/>
            <person name="Wang H."/>
            <person name="Twardziok S.O."/>
            <person name="Deal K.R."/>
            <person name="Huo N."/>
            <person name="Zhu T."/>
            <person name="Wang L."/>
            <person name="Wang Y."/>
            <person name="McGuire P.E."/>
            <person name="Liu S."/>
            <person name="Long H."/>
            <person name="Ramasamy R.K."/>
            <person name="Rodriguez J.C."/>
            <person name="Van S.L."/>
            <person name="Yuan L."/>
            <person name="Wang Z."/>
            <person name="Xia Z."/>
            <person name="Xiao L."/>
            <person name="Anderson O.D."/>
            <person name="Ouyang S."/>
            <person name="Liang Y."/>
            <person name="Zimin A.V."/>
            <person name="Pertea G."/>
            <person name="Qi P."/>
            <person name="Bennetzen J.L."/>
            <person name="Dai X."/>
            <person name="Dawson M.W."/>
            <person name="Muller H.G."/>
            <person name="Kugler K."/>
            <person name="Rivarola-Duarte L."/>
            <person name="Spannagl M."/>
            <person name="Mayer K.F.X."/>
            <person name="Lu F.H."/>
            <person name="Bevan M.W."/>
            <person name="Leroy P."/>
            <person name="Li P."/>
            <person name="You F.M."/>
            <person name="Sun Q."/>
            <person name="Liu Z."/>
            <person name="Lyons E."/>
            <person name="Wicker T."/>
            <person name="Salzberg S.L."/>
            <person name="Devos K.M."/>
            <person name="Dvorak J."/>
        </authorList>
    </citation>
    <scope>NUCLEOTIDE SEQUENCE [LARGE SCALE GENOMIC DNA]</scope>
    <source>
        <strain evidence="2">cv. AL8/78</strain>
    </source>
</reference>
<keyword evidence="1" id="KW-0472">Membrane</keyword>
<protein>
    <submittedName>
        <fullName evidence="2">Uncharacterized protein</fullName>
    </submittedName>
</protein>
<reference evidence="3" key="1">
    <citation type="journal article" date="2014" name="Science">
        <title>Ancient hybridizations among the ancestral genomes of bread wheat.</title>
        <authorList>
            <consortium name="International Wheat Genome Sequencing Consortium,"/>
            <person name="Marcussen T."/>
            <person name="Sandve S.R."/>
            <person name="Heier L."/>
            <person name="Spannagl M."/>
            <person name="Pfeifer M."/>
            <person name="Jakobsen K.S."/>
            <person name="Wulff B.B."/>
            <person name="Steuernagel B."/>
            <person name="Mayer K.F."/>
            <person name="Olsen O.A."/>
        </authorList>
    </citation>
    <scope>NUCLEOTIDE SEQUENCE [LARGE SCALE GENOMIC DNA]</scope>
    <source>
        <strain evidence="3">cv. AL8/78</strain>
    </source>
</reference>
<evidence type="ECO:0000313" key="2">
    <source>
        <dbReference type="EnsemblPlants" id="AET6Gv20165700.12"/>
    </source>
</evidence>
<feature type="transmembrane region" description="Helical" evidence="1">
    <location>
        <begin position="12"/>
        <end position="37"/>
    </location>
</feature>
<sequence length="56" mass="5975">MAEPHIDIKSVIAFTMFLKAFGGLLFITSSSFGAVVVSKDMMCLAVNVLVCASHLL</sequence>
<keyword evidence="3" id="KW-1185">Reference proteome</keyword>
<keyword evidence="1" id="KW-1133">Transmembrane helix</keyword>
<reference evidence="2" key="5">
    <citation type="journal article" date="2021" name="G3 (Bethesda)">
        <title>Aegilops tauschii genome assembly Aet v5.0 features greater sequence contiguity and improved annotation.</title>
        <authorList>
            <person name="Wang L."/>
            <person name="Zhu T."/>
            <person name="Rodriguez J.C."/>
            <person name="Deal K.R."/>
            <person name="Dubcovsky J."/>
            <person name="McGuire P.E."/>
            <person name="Lux T."/>
            <person name="Spannagl M."/>
            <person name="Mayer K.F.X."/>
            <person name="Baldrich P."/>
            <person name="Meyers B.C."/>
            <person name="Huo N."/>
            <person name="Gu Y.Q."/>
            <person name="Zhou H."/>
            <person name="Devos K.M."/>
            <person name="Bennetzen J.L."/>
            <person name="Unver T."/>
            <person name="Budak H."/>
            <person name="Gulick P.J."/>
            <person name="Galiba G."/>
            <person name="Kalapos B."/>
            <person name="Nelson D.R."/>
            <person name="Li P."/>
            <person name="You F.M."/>
            <person name="Luo M.C."/>
            <person name="Dvorak J."/>
        </authorList>
    </citation>
    <scope>NUCLEOTIDE SEQUENCE [LARGE SCALE GENOMIC DNA]</scope>
    <source>
        <strain evidence="2">cv. AL8/78</strain>
    </source>
</reference>
<dbReference type="Proteomes" id="UP000015105">
    <property type="component" value="Chromosome 6D"/>
</dbReference>
<accession>A0A453N096</accession>
<dbReference type="AlphaFoldDB" id="A0A453N096"/>
<proteinExistence type="predicted"/>
<reference evidence="2" key="4">
    <citation type="submission" date="2019-03" db="UniProtKB">
        <authorList>
            <consortium name="EnsemblPlants"/>
        </authorList>
    </citation>
    <scope>IDENTIFICATION</scope>
</reference>
<name>A0A453N096_AEGTS</name>
<organism evidence="2 3">
    <name type="scientific">Aegilops tauschii subsp. strangulata</name>
    <name type="common">Goatgrass</name>
    <dbReference type="NCBI Taxonomy" id="200361"/>
    <lineage>
        <taxon>Eukaryota</taxon>
        <taxon>Viridiplantae</taxon>
        <taxon>Streptophyta</taxon>
        <taxon>Embryophyta</taxon>
        <taxon>Tracheophyta</taxon>
        <taxon>Spermatophyta</taxon>
        <taxon>Magnoliopsida</taxon>
        <taxon>Liliopsida</taxon>
        <taxon>Poales</taxon>
        <taxon>Poaceae</taxon>
        <taxon>BOP clade</taxon>
        <taxon>Pooideae</taxon>
        <taxon>Triticodae</taxon>
        <taxon>Triticeae</taxon>
        <taxon>Triticinae</taxon>
        <taxon>Aegilops</taxon>
    </lineage>
</organism>
<evidence type="ECO:0000313" key="3">
    <source>
        <dbReference type="Proteomes" id="UP000015105"/>
    </source>
</evidence>
<dbReference type="InterPro" id="IPR008637">
    <property type="entry name" value="HR_lesion"/>
</dbReference>
<reference evidence="3" key="2">
    <citation type="journal article" date="2017" name="Nat. Plants">
        <title>The Aegilops tauschii genome reveals multiple impacts of transposons.</title>
        <authorList>
            <person name="Zhao G."/>
            <person name="Zou C."/>
            <person name="Li K."/>
            <person name="Wang K."/>
            <person name="Li T."/>
            <person name="Gao L."/>
            <person name="Zhang X."/>
            <person name="Wang H."/>
            <person name="Yang Z."/>
            <person name="Liu X."/>
            <person name="Jiang W."/>
            <person name="Mao L."/>
            <person name="Kong X."/>
            <person name="Jiao Y."/>
            <person name="Jia J."/>
        </authorList>
    </citation>
    <scope>NUCLEOTIDE SEQUENCE [LARGE SCALE GENOMIC DNA]</scope>
    <source>
        <strain evidence="3">cv. AL8/78</strain>
    </source>
</reference>